<accession>A0ABY5HQ10</accession>
<gene>
    <name evidence="1" type="ORF">E4N76_00230</name>
</gene>
<evidence type="ECO:0000313" key="1">
    <source>
        <dbReference type="EMBL" id="UTY27578.1"/>
    </source>
</evidence>
<dbReference type="EMBL" id="CP038802">
    <property type="protein sequence ID" value="UTY27578.1"/>
    <property type="molecule type" value="Genomic_DNA"/>
</dbReference>
<organism evidence="1 2">
    <name type="scientific">Treponema putidum</name>
    <dbReference type="NCBI Taxonomy" id="221027"/>
    <lineage>
        <taxon>Bacteria</taxon>
        <taxon>Pseudomonadati</taxon>
        <taxon>Spirochaetota</taxon>
        <taxon>Spirochaetia</taxon>
        <taxon>Spirochaetales</taxon>
        <taxon>Treponemataceae</taxon>
        <taxon>Treponema</taxon>
    </lineage>
</organism>
<protein>
    <submittedName>
        <fullName evidence="1">Uncharacterized protein</fullName>
    </submittedName>
</protein>
<proteinExistence type="predicted"/>
<keyword evidence="2" id="KW-1185">Reference proteome</keyword>
<dbReference type="RefSeq" id="WP_002676493.1">
    <property type="nucleotide sequence ID" value="NZ_CP038802.1"/>
</dbReference>
<sequence length="96" mass="11109">MKVKTAYLRGELITFLHTVYPDGIPEQVIVRAFYDYNERDVIISSLEYLAEKGYAEKKEIPHPYKERSFVRWFKITAKGIDLIEGNIESDAGVNIP</sequence>
<evidence type="ECO:0000313" key="2">
    <source>
        <dbReference type="Proteomes" id="UP001059401"/>
    </source>
</evidence>
<name>A0ABY5HQ10_9SPIR</name>
<reference evidence="1" key="1">
    <citation type="submission" date="2019-04" db="EMBL/GenBank/DDBJ databases">
        <title>Whole genome sequencing of oral phylogroup 2 treponemes.</title>
        <authorList>
            <person name="Chan Y."/>
            <person name="Zeng H.H."/>
            <person name="Yu X.L."/>
            <person name="Leung W.K."/>
            <person name="Watt R.M."/>
        </authorList>
    </citation>
    <scope>NUCLEOTIDE SEQUENCE</scope>
    <source>
        <strain evidence="1">OMZ 847</strain>
    </source>
</reference>
<dbReference type="Proteomes" id="UP001059401">
    <property type="component" value="Chromosome"/>
</dbReference>